<keyword evidence="10" id="KW-1185">Reference proteome</keyword>
<dbReference type="SMART" id="SM00020">
    <property type="entry name" value="Tryp_SPc"/>
    <property type="match status" value="1"/>
</dbReference>
<dbReference type="PROSITE" id="PS50240">
    <property type="entry name" value="TRYPSIN_DOM"/>
    <property type="match status" value="1"/>
</dbReference>
<dbReference type="EnsemblMetazoa" id="SSS_3522s_mrna">
    <property type="protein sequence ID" value="KAF7488004.1"/>
    <property type="gene ID" value="SSS_3522"/>
</dbReference>
<feature type="domain" description="Peptidase S1" evidence="7">
    <location>
        <begin position="27"/>
        <end position="251"/>
    </location>
</feature>
<dbReference type="PRINTS" id="PR00722">
    <property type="entry name" value="CHYMOTRYPSIN"/>
</dbReference>
<gene>
    <name evidence="8" type="ORF">SSS_3522</name>
</gene>
<dbReference type="Pfam" id="PF00089">
    <property type="entry name" value="Trypsin"/>
    <property type="match status" value="1"/>
</dbReference>
<keyword evidence="2" id="KW-0645">Protease</keyword>
<sequence>MVTIRSRLIQSLTFVLIVMLFRTSQAIQGGREIDITEAPWTVAVTAGKHLCGGAILKPTFVLTAARCTFEMQPWQIKVHYGSKEVASVGTYVDVKRAIPLGFKFETLQNNIAVLELSEPIKLDNTTSKEIDLPTLMFDPTIGTDVLVSGWGAAGQTYSKNLLGANFTVVNREECEKRYKEHGLGDYVTDEIFCAGGNQGEKCLDIYDEGDPAVQDNKIVGIGFYIASFCHILPSLFTRVGTYVDAIKAIIDQ</sequence>
<dbReference type="CDD" id="cd00190">
    <property type="entry name" value="Tryp_SPc"/>
    <property type="match status" value="1"/>
</dbReference>
<reference evidence="10" key="1">
    <citation type="journal article" date="2020" name="PLoS Negl. Trop. Dis.">
        <title>High-quality nuclear genome for Sarcoptes scabiei-A critical resource for a neglected parasite.</title>
        <authorList>
            <person name="Korhonen P.K."/>
            <person name="Gasser R.B."/>
            <person name="Ma G."/>
            <person name="Wang T."/>
            <person name="Stroehlein A.J."/>
            <person name="Young N.D."/>
            <person name="Ang C.S."/>
            <person name="Fernando D.D."/>
            <person name="Lu H.C."/>
            <person name="Taylor S."/>
            <person name="Reynolds S.L."/>
            <person name="Mofiz E."/>
            <person name="Najaraj S.H."/>
            <person name="Gowda H."/>
            <person name="Madugundu A."/>
            <person name="Renuse S."/>
            <person name="Holt D."/>
            <person name="Pandey A."/>
            <person name="Papenfuss A.T."/>
            <person name="Fischer K."/>
        </authorList>
    </citation>
    <scope>NUCLEOTIDE SEQUENCE [LARGE SCALE GENOMIC DNA]</scope>
</reference>
<evidence type="ECO:0000313" key="10">
    <source>
        <dbReference type="Proteomes" id="UP000070412"/>
    </source>
</evidence>
<dbReference type="InterPro" id="IPR050430">
    <property type="entry name" value="Peptidase_S1"/>
</dbReference>
<feature type="chain" id="PRO_5038259142" evidence="6">
    <location>
        <begin position="27"/>
        <end position="252"/>
    </location>
</feature>
<name>A0A834QZ07_SARSC</name>
<dbReference type="InterPro" id="IPR001254">
    <property type="entry name" value="Trypsin_dom"/>
</dbReference>
<dbReference type="PANTHER" id="PTHR24276">
    <property type="entry name" value="POLYSERASE-RELATED"/>
    <property type="match status" value="1"/>
</dbReference>
<accession>A0A834QZ07</accession>
<evidence type="ECO:0000256" key="1">
    <source>
        <dbReference type="ARBA" id="ARBA00007664"/>
    </source>
</evidence>
<dbReference type="GO" id="GO:0004252">
    <property type="term" value="F:serine-type endopeptidase activity"/>
    <property type="evidence" value="ECO:0007669"/>
    <property type="project" value="InterPro"/>
</dbReference>
<protein>
    <submittedName>
        <fullName evidence="8">Trypsin-1</fullName>
    </submittedName>
</protein>
<organism evidence="8">
    <name type="scientific">Sarcoptes scabiei</name>
    <name type="common">Itch mite</name>
    <name type="synonym">Acarus scabiei</name>
    <dbReference type="NCBI Taxonomy" id="52283"/>
    <lineage>
        <taxon>Eukaryota</taxon>
        <taxon>Metazoa</taxon>
        <taxon>Ecdysozoa</taxon>
        <taxon>Arthropoda</taxon>
        <taxon>Chelicerata</taxon>
        <taxon>Arachnida</taxon>
        <taxon>Acari</taxon>
        <taxon>Acariformes</taxon>
        <taxon>Sarcoptiformes</taxon>
        <taxon>Astigmata</taxon>
        <taxon>Psoroptidia</taxon>
        <taxon>Sarcoptoidea</taxon>
        <taxon>Sarcoptidae</taxon>
        <taxon>Sarcoptinae</taxon>
        <taxon>Sarcoptes</taxon>
    </lineage>
</organism>
<dbReference type="FunFam" id="2.40.10.10:FF:000068">
    <property type="entry name" value="transmembrane protease serine 2"/>
    <property type="match status" value="1"/>
</dbReference>
<dbReference type="Gene3D" id="2.40.10.10">
    <property type="entry name" value="Trypsin-like serine proteases"/>
    <property type="match status" value="1"/>
</dbReference>
<comment type="similarity">
    <text evidence="1">Belongs to the peptidase S1 family.</text>
</comment>
<dbReference type="InterPro" id="IPR009003">
    <property type="entry name" value="Peptidase_S1_PA"/>
</dbReference>
<evidence type="ECO:0000256" key="6">
    <source>
        <dbReference type="SAM" id="SignalP"/>
    </source>
</evidence>
<evidence type="ECO:0000256" key="2">
    <source>
        <dbReference type="ARBA" id="ARBA00022670"/>
    </source>
</evidence>
<feature type="signal peptide" evidence="6">
    <location>
        <begin position="1"/>
        <end position="26"/>
    </location>
</feature>
<dbReference type="AlphaFoldDB" id="A0A834QZ07"/>
<dbReference type="SUPFAM" id="SSF50494">
    <property type="entry name" value="Trypsin-like serine proteases"/>
    <property type="match status" value="1"/>
</dbReference>
<dbReference type="Proteomes" id="UP000070412">
    <property type="component" value="Unassembled WGS sequence"/>
</dbReference>
<keyword evidence="5" id="KW-1015">Disulfide bond</keyword>
<dbReference type="PANTHER" id="PTHR24276:SF91">
    <property type="entry name" value="AT26814P-RELATED"/>
    <property type="match status" value="1"/>
</dbReference>
<dbReference type="InterPro" id="IPR043504">
    <property type="entry name" value="Peptidase_S1_PA_chymotrypsin"/>
</dbReference>
<evidence type="ECO:0000313" key="9">
    <source>
        <dbReference type="EnsemblMetazoa" id="KAF7488004.1"/>
    </source>
</evidence>
<dbReference type="InterPro" id="IPR001314">
    <property type="entry name" value="Peptidase_S1A"/>
</dbReference>
<reference evidence="8" key="2">
    <citation type="submission" date="2020-01" db="EMBL/GenBank/DDBJ databases">
        <authorList>
            <person name="Korhonen P.K.K."/>
            <person name="Guangxu M.G."/>
            <person name="Wang T.W."/>
            <person name="Stroehlein A.J.S."/>
            <person name="Young N.D."/>
            <person name="Ang C.-S.A."/>
            <person name="Fernando D.W.F."/>
            <person name="Lu H.L."/>
            <person name="Taylor S.T."/>
            <person name="Ehtesham M.E.M."/>
            <person name="Najaraj S.H.N."/>
            <person name="Harsha G.H.G."/>
            <person name="Madugundu A.M."/>
            <person name="Renuse S.R."/>
            <person name="Holt D.H."/>
            <person name="Pandey A.P."/>
            <person name="Papenfuss A.P."/>
            <person name="Gasser R.B.G."/>
            <person name="Fischer K.F."/>
        </authorList>
    </citation>
    <scope>NUCLEOTIDE SEQUENCE</scope>
    <source>
        <strain evidence="8">SSS_KF_BRIS2020</strain>
    </source>
</reference>
<reference evidence="9" key="3">
    <citation type="submission" date="2022-06" db="UniProtKB">
        <authorList>
            <consortium name="EnsemblMetazoa"/>
        </authorList>
    </citation>
    <scope>IDENTIFICATION</scope>
</reference>
<evidence type="ECO:0000256" key="3">
    <source>
        <dbReference type="ARBA" id="ARBA00022801"/>
    </source>
</evidence>
<dbReference type="GO" id="GO:0006508">
    <property type="term" value="P:proteolysis"/>
    <property type="evidence" value="ECO:0007669"/>
    <property type="project" value="UniProtKB-KW"/>
</dbReference>
<evidence type="ECO:0000256" key="5">
    <source>
        <dbReference type="ARBA" id="ARBA00023157"/>
    </source>
</evidence>
<evidence type="ECO:0000313" key="8">
    <source>
        <dbReference type="EMBL" id="KAF7488004.1"/>
    </source>
</evidence>
<evidence type="ECO:0000256" key="4">
    <source>
        <dbReference type="ARBA" id="ARBA00022825"/>
    </source>
</evidence>
<keyword evidence="3" id="KW-0378">Hydrolase</keyword>
<dbReference type="EMBL" id="WVUK01000066">
    <property type="protein sequence ID" value="KAF7488004.1"/>
    <property type="molecule type" value="Genomic_DNA"/>
</dbReference>
<dbReference type="OrthoDB" id="6432550at2759"/>
<proteinExistence type="inferred from homology"/>
<evidence type="ECO:0000259" key="7">
    <source>
        <dbReference type="PROSITE" id="PS50240"/>
    </source>
</evidence>
<keyword evidence="4" id="KW-0720">Serine protease</keyword>
<keyword evidence="6" id="KW-0732">Signal</keyword>